<accession>A0A3D9RVU9</accession>
<evidence type="ECO:0000313" key="1">
    <source>
        <dbReference type="EMBL" id="REE80805.1"/>
    </source>
</evidence>
<dbReference type="RefSeq" id="WP_115881614.1">
    <property type="nucleotide sequence ID" value="NZ_QTTQ01000011.1"/>
</dbReference>
<evidence type="ECO:0000313" key="2">
    <source>
        <dbReference type="Proteomes" id="UP000256429"/>
    </source>
</evidence>
<proteinExistence type="predicted"/>
<keyword evidence="2" id="KW-1185">Reference proteome</keyword>
<dbReference type="Proteomes" id="UP000256429">
    <property type="component" value="Unassembled WGS sequence"/>
</dbReference>
<reference evidence="1 2" key="1">
    <citation type="submission" date="2018-08" db="EMBL/GenBank/DDBJ databases">
        <title>Genomic Encyclopedia of Type Strains, Phase III (KMG-III): the genomes of soil and plant-associated and newly described type strains.</title>
        <authorList>
            <person name="Whitman W."/>
        </authorList>
    </citation>
    <scope>NUCLEOTIDE SEQUENCE [LARGE SCALE GENOMIC DNA]</scope>
    <source>
        <strain evidence="1 2">325-5</strain>
    </source>
</reference>
<gene>
    <name evidence="1" type="ORF">BX611_2460</name>
</gene>
<dbReference type="AlphaFoldDB" id="A0A3D9RVU9"/>
<organism evidence="1 2">
    <name type="scientific">Lutibacter oceani</name>
    <dbReference type="NCBI Taxonomy" id="1853311"/>
    <lineage>
        <taxon>Bacteria</taxon>
        <taxon>Pseudomonadati</taxon>
        <taxon>Bacteroidota</taxon>
        <taxon>Flavobacteriia</taxon>
        <taxon>Flavobacteriales</taxon>
        <taxon>Flavobacteriaceae</taxon>
        <taxon>Lutibacter</taxon>
    </lineage>
</organism>
<comment type="caution">
    <text evidence="1">The sequence shown here is derived from an EMBL/GenBank/DDBJ whole genome shotgun (WGS) entry which is preliminary data.</text>
</comment>
<dbReference type="OrthoDB" id="981199at2"/>
<dbReference type="Gene3D" id="1.20.120.450">
    <property type="entry name" value="dinb family like domain"/>
    <property type="match status" value="1"/>
</dbReference>
<dbReference type="InterPro" id="IPR034660">
    <property type="entry name" value="DinB/YfiT-like"/>
</dbReference>
<evidence type="ECO:0008006" key="3">
    <source>
        <dbReference type="Google" id="ProtNLM"/>
    </source>
</evidence>
<name>A0A3D9RVU9_9FLAO</name>
<protein>
    <recommendedName>
        <fullName evidence="3">DinB family protein</fullName>
    </recommendedName>
</protein>
<dbReference type="EMBL" id="QTTQ01000011">
    <property type="protein sequence ID" value="REE80805.1"/>
    <property type="molecule type" value="Genomic_DNA"/>
</dbReference>
<sequence length="153" mass="17475">MNIEKSLDALEQLVPHYLLRNEKVSSTTVAWHIDHSLKVINSVCEALKKSNPENYKGTSSFVKFYIFLTGNIPKGKAKAPKHVVENGEISKIALENQLEISKKHLQEIKILSAKNHFSHPYFGMLPLKKSQRFLAIHTKHHLKIINEIINSNK</sequence>